<name>A0ABY9TPA2_9GAMM</name>
<evidence type="ECO:0000256" key="14">
    <source>
        <dbReference type="RuleBase" id="RU004447"/>
    </source>
</evidence>
<feature type="domain" description="Peptidase M16 middle/third" evidence="17">
    <location>
        <begin position="366"/>
        <end position="643"/>
    </location>
</feature>
<gene>
    <name evidence="19" type="ORF">RI845_05355</name>
</gene>
<evidence type="ECO:0000256" key="1">
    <source>
        <dbReference type="ARBA" id="ARBA00001947"/>
    </source>
</evidence>
<dbReference type="InterPro" id="IPR011765">
    <property type="entry name" value="Pept_M16_N"/>
</dbReference>
<dbReference type="PANTHER" id="PTHR43690">
    <property type="entry name" value="NARDILYSIN"/>
    <property type="match status" value="1"/>
</dbReference>
<dbReference type="Pfam" id="PF00675">
    <property type="entry name" value="Peptidase_M16"/>
    <property type="match status" value="1"/>
</dbReference>
<accession>A0ABY9TPA2</accession>
<evidence type="ECO:0000256" key="6">
    <source>
        <dbReference type="ARBA" id="ARBA00022670"/>
    </source>
</evidence>
<evidence type="ECO:0000256" key="12">
    <source>
        <dbReference type="ARBA" id="ARBA00031184"/>
    </source>
</evidence>
<evidence type="ECO:0000259" key="15">
    <source>
        <dbReference type="Pfam" id="PF00675"/>
    </source>
</evidence>
<feature type="domain" description="Coenzyme PQQ synthesis protein F-like C-terminal lobe" evidence="18">
    <location>
        <begin position="746"/>
        <end position="841"/>
    </location>
</feature>
<dbReference type="InterPro" id="IPR001431">
    <property type="entry name" value="Pept_M16_Zn_BS"/>
</dbReference>
<evidence type="ECO:0000259" key="17">
    <source>
        <dbReference type="Pfam" id="PF16187"/>
    </source>
</evidence>
<proteinExistence type="inferred from homology"/>
<evidence type="ECO:0000259" key="18">
    <source>
        <dbReference type="Pfam" id="PF22456"/>
    </source>
</evidence>
<keyword evidence="8" id="KW-0378">Hydrolase</keyword>
<evidence type="ECO:0000256" key="4">
    <source>
        <dbReference type="ARBA" id="ARBA00012449"/>
    </source>
</evidence>
<evidence type="ECO:0000256" key="2">
    <source>
        <dbReference type="ARBA" id="ARBA00002184"/>
    </source>
</evidence>
<dbReference type="Pfam" id="PF16187">
    <property type="entry name" value="Peptidase_M16_M"/>
    <property type="match status" value="1"/>
</dbReference>
<comment type="cofactor">
    <cofactor evidence="1">
        <name>Zn(2+)</name>
        <dbReference type="ChEBI" id="CHEBI:29105"/>
    </cofactor>
</comment>
<dbReference type="Pfam" id="PF22456">
    <property type="entry name" value="PqqF-like_C_4"/>
    <property type="match status" value="1"/>
</dbReference>
<keyword evidence="20" id="KW-1185">Reference proteome</keyword>
<evidence type="ECO:0000256" key="8">
    <source>
        <dbReference type="ARBA" id="ARBA00022801"/>
    </source>
</evidence>
<evidence type="ECO:0000313" key="20">
    <source>
        <dbReference type="Proteomes" id="UP001248581"/>
    </source>
</evidence>
<dbReference type="InterPro" id="IPR011249">
    <property type="entry name" value="Metalloenz_LuxS/M16"/>
</dbReference>
<dbReference type="Gene3D" id="3.30.830.10">
    <property type="entry name" value="Metalloenzyme, LuxS/M16 peptidase-like"/>
    <property type="match status" value="4"/>
</dbReference>
<organism evidence="19 20">
    <name type="scientific">Thalassotalea nanhaiensis</name>
    <dbReference type="NCBI Taxonomy" id="3065648"/>
    <lineage>
        <taxon>Bacteria</taxon>
        <taxon>Pseudomonadati</taxon>
        <taxon>Pseudomonadota</taxon>
        <taxon>Gammaproteobacteria</taxon>
        <taxon>Alteromonadales</taxon>
        <taxon>Colwelliaceae</taxon>
        <taxon>Thalassotalea</taxon>
    </lineage>
</organism>
<evidence type="ECO:0000256" key="5">
    <source>
        <dbReference type="ARBA" id="ARBA00017565"/>
    </source>
</evidence>
<evidence type="ECO:0000256" key="11">
    <source>
        <dbReference type="ARBA" id="ARBA00029597"/>
    </source>
</evidence>
<dbReference type="EC" id="3.4.24.55" evidence="4"/>
<comment type="function">
    <text evidence="2">Endopeptidase that degrades small peptides of less than 7 kDa, such as glucagon and insulin.</text>
</comment>
<keyword evidence="9" id="KW-0862">Zinc</keyword>
<dbReference type="RefSeq" id="WP_348388717.1">
    <property type="nucleotide sequence ID" value="NZ_CP134146.1"/>
</dbReference>
<keyword evidence="7" id="KW-0479">Metal-binding</keyword>
<keyword evidence="6" id="KW-0645">Protease</keyword>
<feature type="domain" description="Peptidase M16 N-terminal" evidence="15">
    <location>
        <begin position="21"/>
        <end position="158"/>
    </location>
</feature>
<reference evidence="20" key="1">
    <citation type="submission" date="2023-09" db="EMBL/GenBank/DDBJ databases">
        <authorList>
            <person name="Li S."/>
            <person name="Li X."/>
            <person name="Zhang C."/>
            <person name="Zhao Z."/>
        </authorList>
    </citation>
    <scope>NUCLEOTIDE SEQUENCE [LARGE SCALE GENOMIC DNA]</scope>
    <source>
        <strain evidence="20">SQ345</strain>
    </source>
</reference>
<keyword evidence="10" id="KW-0482">Metalloprotease</keyword>
<dbReference type="PANTHER" id="PTHR43690:SF18">
    <property type="entry name" value="INSULIN-DEGRADING ENZYME-RELATED"/>
    <property type="match status" value="1"/>
</dbReference>
<dbReference type="InterPro" id="IPR054734">
    <property type="entry name" value="PqqF-like_C_4"/>
</dbReference>
<dbReference type="EMBL" id="CP134146">
    <property type="protein sequence ID" value="WNC69575.1"/>
    <property type="molecule type" value="Genomic_DNA"/>
</dbReference>
<comment type="similarity">
    <text evidence="3 14">Belongs to the peptidase M16 family.</text>
</comment>
<evidence type="ECO:0000259" key="16">
    <source>
        <dbReference type="Pfam" id="PF05193"/>
    </source>
</evidence>
<evidence type="ECO:0000313" key="19">
    <source>
        <dbReference type="EMBL" id="WNC69575.1"/>
    </source>
</evidence>
<evidence type="ECO:0000256" key="13">
    <source>
        <dbReference type="ARBA" id="ARBA00033450"/>
    </source>
</evidence>
<evidence type="ECO:0000256" key="10">
    <source>
        <dbReference type="ARBA" id="ARBA00023049"/>
    </source>
</evidence>
<dbReference type="Proteomes" id="UP001248581">
    <property type="component" value="Chromosome"/>
</dbReference>
<dbReference type="Pfam" id="PF05193">
    <property type="entry name" value="Peptidase_M16_C"/>
    <property type="match status" value="1"/>
</dbReference>
<feature type="domain" description="Peptidase M16 C-terminal" evidence="16">
    <location>
        <begin position="182"/>
        <end position="360"/>
    </location>
</feature>
<evidence type="ECO:0000256" key="3">
    <source>
        <dbReference type="ARBA" id="ARBA00007261"/>
    </source>
</evidence>
<dbReference type="InterPro" id="IPR032632">
    <property type="entry name" value="Peptidase_M16_M"/>
</dbReference>
<dbReference type="PROSITE" id="PS00143">
    <property type="entry name" value="INSULINASE"/>
    <property type="match status" value="1"/>
</dbReference>
<sequence>MKQSPNDPKQYKPITLANGLRVLLIENNESNRSAAALAVNAGHFDDPKDRQGLAHFLEHMLFLGTEKYPESGEYQQYLSQHNGSNNAWTGTEHTCYYFDINQKHFNDALDRFSQFFTAPLLSQEFIEKERQNIDAEFKLKLKDDMRRIYDVHKETINPEHPFSKFSVGSLDTLSDKADSCLKDEVTRFYNEYYRAERMTLAVEGPQPIAELERLVIEKFSAIKSEQHTKIEVTEPLYKKQHLGITVEIKPEKNDRKLILSFAMPGIDSSYLYKPVSYLSYLLGHEGSGSILAYLKNKQWAMALTSGGGVNGANFKDFNISLRLTEEGEQHQDEIVSLVFAYIQLMKKDGINSTYFNEKKAISEFSFQYQEKLKPLDSVNQLVINMQHYPEHDYIYGDYVMAELKPDLVAEFLDYLRPDNMRIIRVNQHVKTDRTSYWYKVPYKTATIATELITRWKNDLVFKELSLPAPNPYIVDEPTLVPAKNEVSVPALIKDKPGLKVWFKQDSSFFVPKGQIFIGIDSTVAVESKAHIAMTRLFVELFSDSVLEQNYHAELAGIHYHLYPHQGGMTLQLSGINEKQPLLLANLLDSIKDHSLAIERFNLFKKQLVVNWRNAQKSKSISQLFAKLSALMKPYSPSSKDLADALEQVSYQRFTEFCEAYFNKLCIEVFIYGNWLEPQATSMAKLISAKLSEHLDENEAVNGKVVDYQDKGASLLPLHIPDHDYASVIYYPMPNDDVKSVAITMVTSHLLSPHFFHQMRTERQFGYLVGVGYVPMNRFPGVAFYIQSPDTTSDALFSAMDEFINEFDVSISSDEWLHLQQGLIGQLQEKDTSPRIKSQRYWMSICNKDYGFDQKEKLISEIEHLTLADIASFIKNTLANNGLVDKICLASVKHSDELSYLLNNHRVIKDIDEFHQITPHKS</sequence>
<dbReference type="InterPro" id="IPR007863">
    <property type="entry name" value="Peptidase_M16_C"/>
</dbReference>
<protein>
    <recommendedName>
        <fullName evidence="5">Protease 3</fullName>
        <ecNumber evidence="4">3.4.24.55</ecNumber>
    </recommendedName>
    <alternativeName>
        <fullName evidence="13">Pitrilysin</fullName>
    </alternativeName>
    <alternativeName>
        <fullName evidence="12">Protease III</fullName>
    </alternativeName>
    <alternativeName>
        <fullName evidence="11">Protease pi</fullName>
    </alternativeName>
</protein>
<evidence type="ECO:0000256" key="9">
    <source>
        <dbReference type="ARBA" id="ARBA00022833"/>
    </source>
</evidence>
<dbReference type="SUPFAM" id="SSF63411">
    <property type="entry name" value="LuxS/MPP-like metallohydrolase"/>
    <property type="match status" value="4"/>
</dbReference>
<dbReference type="InterPro" id="IPR050626">
    <property type="entry name" value="Peptidase_M16"/>
</dbReference>
<evidence type="ECO:0000256" key="7">
    <source>
        <dbReference type="ARBA" id="ARBA00022723"/>
    </source>
</evidence>